<name>A0A150X5V9_9BACT</name>
<keyword evidence="4" id="KW-1185">Reference proteome</keyword>
<evidence type="ECO:0000313" key="3">
    <source>
        <dbReference type="EMBL" id="KYG74125.1"/>
    </source>
</evidence>
<dbReference type="Gene3D" id="3.60.15.10">
    <property type="entry name" value="Ribonuclease Z/Hydroxyacylglutathione hydrolase-like"/>
    <property type="match status" value="1"/>
</dbReference>
<keyword evidence="1 3" id="KW-0378">Hydrolase</keyword>
<dbReference type="EMBL" id="LRPC01000028">
    <property type="protein sequence ID" value="KYG74125.1"/>
    <property type="molecule type" value="Genomic_DNA"/>
</dbReference>
<dbReference type="Proteomes" id="UP000075606">
    <property type="component" value="Unassembled WGS sequence"/>
</dbReference>
<dbReference type="InterPro" id="IPR036866">
    <property type="entry name" value="RibonucZ/Hydroxyglut_hydro"/>
</dbReference>
<protein>
    <submittedName>
        <fullName evidence="3">MBL fold metallo-hydrolase</fullName>
    </submittedName>
</protein>
<feature type="domain" description="Metallo-beta-lactamase" evidence="2">
    <location>
        <begin position="7"/>
        <end position="216"/>
    </location>
</feature>
<evidence type="ECO:0000259" key="2">
    <source>
        <dbReference type="SMART" id="SM00849"/>
    </source>
</evidence>
<dbReference type="SUPFAM" id="SSF56281">
    <property type="entry name" value="Metallo-hydrolase/oxidoreductase"/>
    <property type="match status" value="1"/>
</dbReference>
<organism evidence="3 4">
    <name type="scientific">Roseivirga spongicola</name>
    <dbReference type="NCBI Taxonomy" id="333140"/>
    <lineage>
        <taxon>Bacteria</taxon>
        <taxon>Pseudomonadati</taxon>
        <taxon>Bacteroidota</taxon>
        <taxon>Cytophagia</taxon>
        <taxon>Cytophagales</taxon>
        <taxon>Roseivirgaceae</taxon>
        <taxon>Roseivirga</taxon>
    </lineage>
</organism>
<dbReference type="InterPro" id="IPR001279">
    <property type="entry name" value="Metallo-B-lactamas"/>
</dbReference>
<dbReference type="AlphaFoldDB" id="A0A150X5V9"/>
<evidence type="ECO:0000256" key="1">
    <source>
        <dbReference type="ARBA" id="ARBA00022801"/>
    </source>
</evidence>
<dbReference type="OrthoDB" id="9805728at2"/>
<proteinExistence type="predicted"/>
<dbReference type="CDD" id="cd06262">
    <property type="entry name" value="metallo-hydrolase-like_MBL-fold"/>
    <property type="match status" value="1"/>
</dbReference>
<dbReference type="Pfam" id="PF12706">
    <property type="entry name" value="Lactamase_B_2"/>
    <property type="match status" value="1"/>
</dbReference>
<dbReference type="PANTHER" id="PTHR43546">
    <property type="entry name" value="UPF0173 METAL-DEPENDENT HYDROLASE MJ1163-RELATED"/>
    <property type="match status" value="1"/>
</dbReference>
<accession>A0A150X5V9</accession>
<evidence type="ECO:0000313" key="4">
    <source>
        <dbReference type="Proteomes" id="UP000075606"/>
    </source>
</evidence>
<dbReference type="GO" id="GO:0016787">
    <property type="term" value="F:hydrolase activity"/>
    <property type="evidence" value="ECO:0007669"/>
    <property type="project" value="UniProtKB-KW"/>
</dbReference>
<dbReference type="RefSeq" id="WP_068223618.1">
    <property type="nucleotide sequence ID" value="NZ_CP139724.1"/>
</dbReference>
<dbReference type="InterPro" id="IPR050114">
    <property type="entry name" value="UPF0173_UPF0282_UlaG_hydrolase"/>
</dbReference>
<gene>
    <name evidence="3" type="ORF">AWW68_15845</name>
</gene>
<dbReference type="STRING" id="333140.AWW68_15845"/>
<dbReference type="SMART" id="SM00849">
    <property type="entry name" value="Lactamase_B"/>
    <property type="match status" value="1"/>
</dbReference>
<reference evidence="3 4" key="1">
    <citation type="submission" date="2016-01" db="EMBL/GenBank/DDBJ databases">
        <title>Genome sequencing of Roseivirga spongicola UST030701-084.</title>
        <authorList>
            <person name="Selvaratnam C."/>
            <person name="Thevarajoo S."/>
            <person name="Goh K.M."/>
            <person name="Ee R."/>
            <person name="Chan K.-G."/>
            <person name="Chong C.S."/>
        </authorList>
    </citation>
    <scope>NUCLEOTIDE SEQUENCE [LARGE SCALE GENOMIC DNA]</scope>
    <source>
        <strain evidence="3 4">UST030701-084</strain>
    </source>
</reference>
<dbReference type="PANTHER" id="PTHR43546:SF9">
    <property type="entry name" value="L-ASCORBATE-6-PHOSPHATE LACTONASE ULAG-RELATED"/>
    <property type="match status" value="1"/>
</dbReference>
<comment type="caution">
    <text evidence="3">The sequence shown here is derived from an EMBL/GenBank/DDBJ whole genome shotgun (WGS) entry which is preliminary data.</text>
</comment>
<sequence>MKVHHLRNATLAIETQRQVILVDPMLSKKGTSAPFTLFRFKPRKNPLVDLPANAFDILEKVTHCLITHLHPDHIDDEGVAFLKERNIPVVCSALDVAKLKKKGLNVTETLEYGETKHYLGGSISGVKAVHGYGFVKHIAGNVMGYHLALPDEKSIYISSDTVYTEHVDKALKQYKPDITVLAAGMAQLDFGKRLLMNSDDIVMFVQNSPKHVFANHMESLNHCPNTRADLKKLLEKHGLLEKVDIPNDGDFVSY</sequence>